<name>A0AAE1L3J5_PETCI</name>
<dbReference type="AlphaFoldDB" id="A0AAE1L3J5"/>
<dbReference type="EMBL" id="JAWQEG010000113">
    <property type="protein sequence ID" value="KAK3894383.1"/>
    <property type="molecule type" value="Genomic_DNA"/>
</dbReference>
<keyword evidence="2" id="KW-1185">Reference proteome</keyword>
<evidence type="ECO:0000313" key="2">
    <source>
        <dbReference type="Proteomes" id="UP001286313"/>
    </source>
</evidence>
<accession>A0AAE1L3J5</accession>
<sequence length="89" mass="9736">MIAEWCLSSFQSYGVVGSSRVMEWLDLLTVFLCVISLTPDRVKIRWSEGPQLVACASDTIMAVGHGDGIAARSSFVTSAQRAWTRQAGR</sequence>
<evidence type="ECO:0000313" key="1">
    <source>
        <dbReference type="EMBL" id="KAK3894383.1"/>
    </source>
</evidence>
<gene>
    <name evidence="1" type="ORF">Pcinc_001843</name>
</gene>
<comment type="caution">
    <text evidence="1">The sequence shown here is derived from an EMBL/GenBank/DDBJ whole genome shotgun (WGS) entry which is preliminary data.</text>
</comment>
<dbReference type="Proteomes" id="UP001286313">
    <property type="component" value="Unassembled WGS sequence"/>
</dbReference>
<reference evidence="1" key="1">
    <citation type="submission" date="2023-10" db="EMBL/GenBank/DDBJ databases">
        <title>Genome assemblies of two species of porcelain crab, Petrolisthes cinctipes and Petrolisthes manimaculis (Anomura: Porcellanidae).</title>
        <authorList>
            <person name="Angst P."/>
        </authorList>
    </citation>
    <scope>NUCLEOTIDE SEQUENCE</scope>
    <source>
        <strain evidence="1">PB745_01</strain>
        <tissue evidence="1">Gill</tissue>
    </source>
</reference>
<proteinExistence type="predicted"/>
<organism evidence="1 2">
    <name type="scientific">Petrolisthes cinctipes</name>
    <name type="common">Flat porcelain crab</name>
    <dbReference type="NCBI Taxonomy" id="88211"/>
    <lineage>
        <taxon>Eukaryota</taxon>
        <taxon>Metazoa</taxon>
        <taxon>Ecdysozoa</taxon>
        <taxon>Arthropoda</taxon>
        <taxon>Crustacea</taxon>
        <taxon>Multicrustacea</taxon>
        <taxon>Malacostraca</taxon>
        <taxon>Eumalacostraca</taxon>
        <taxon>Eucarida</taxon>
        <taxon>Decapoda</taxon>
        <taxon>Pleocyemata</taxon>
        <taxon>Anomura</taxon>
        <taxon>Galatheoidea</taxon>
        <taxon>Porcellanidae</taxon>
        <taxon>Petrolisthes</taxon>
    </lineage>
</organism>
<protein>
    <submittedName>
        <fullName evidence="1">Uncharacterized protein</fullName>
    </submittedName>
</protein>